<dbReference type="InterPro" id="IPR035965">
    <property type="entry name" value="PAS-like_dom_sf"/>
</dbReference>
<dbReference type="Gene3D" id="3.30.565.10">
    <property type="entry name" value="Histidine kinase-like ATPase, C-terminal domain"/>
    <property type="match status" value="1"/>
</dbReference>
<keyword evidence="7" id="KW-0472">Membrane</keyword>
<dbReference type="InterPro" id="IPR036890">
    <property type="entry name" value="HATPase_C_sf"/>
</dbReference>
<dbReference type="Pfam" id="PF00989">
    <property type="entry name" value="PAS"/>
    <property type="match status" value="1"/>
</dbReference>
<dbReference type="SMART" id="SM00388">
    <property type="entry name" value="HisKA"/>
    <property type="match status" value="1"/>
</dbReference>
<dbReference type="SUPFAM" id="SSF55785">
    <property type="entry name" value="PYP-like sensor domain (PAS domain)"/>
    <property type="match status" value="1"/>
</dbReference>
<evidence type="ECO:0000256" key="2">
    <source>
        <dbReference type="ARBA" id="ARBA00012438"/>
    </source>
</evidence>
<dbReference type="InterPro" id="IPR003594">
    <property type="entry name" value="HATPase_dom"/>
</dbReference>
<dbReference type="PROSITE" id="PS50112">
    <property type="entry name" value="PAS"/>
    <property type="match status" value="1"/>
</dbReference>
<dbReference type="InterPro" id="IPR013767">
    <property type="entry name" value="PAS_fold"/>
</dbReference>
<dbReference type="RefSeq" id="WP_275595629.1">
    <property type="nucleotide sequence ID" value="NZ_CP102381.1"/>
</dbReference>
<dbReference type="InterPro" id="IPR036097">
    <property type="entry name" value="HisK_dim/P_sf"/>
</dbReference>
<dbReference type="PANTHER" id="PTHR45453:SF1">
    <property type="entry name" value="PHOSPHATE REGULON SENSOR PROTEIN PHOR"/>
    <property type="match status" value="1"/>
</dbReference>
<dbReference type="CDD" id="cd00075">
    <property type="entry name" value="HATPase"/>
    <property type="match status" value="1"/>
</dbReference>
<proteinExistence type="predicted"/>
<keyword evidence="5" id="KW-0418">Kinase</keyword>
<dbReference type="GO" id="GO:0005524">
    <property type="term" value="F:ATP binding"/>
    <property type="evidence" value="ECO:0007669"/>
    <property type="project" value="UniProtKB-KW"/>
</dbReference>
<keyword evidence="11" id="KW-1185">Reference proteome</keyword>
<protein>
    <recommendedName>
        <fullName evidence="2">histidine kinase</fullName>
        <ecNumber evidence="2">2.7.13.3</ecNumber>
    </recommendedName>
</protein>
<feature type="domain" description="Histidine kinase" evidence="8">
    <location>
        <begin position="169"/>
        <end position="377"/>
    </location>
</feature>
<dbReference type="InterPro" id="IPR005467">
    <property type="entry name" value="His_kinase_dom"/>
</dbReference>
<organism evidence="10 11">
    <name type="scientific">Thiomicrorhabdus lithotrophica</name>
    <dbReference type="NCBI Taxonomy" id="2949997"/>
    <lineage>
        <taxon>Bacteria</taxon>
        <taxon>Pseudomonadati</taxon>
        <taxon>Pseudomonadota</taxon>
        <taxon>Gammaproteobacteria</taxon>
        <taxon>Thiotrichales</taxon>
        <taxon>Piscirickettsiaceae</taxon>
        <taxon>Thiomicrorhabdus</taxon>
    </lineage>
</organism>
<keyword evidence="6" id="KW-0902">Two-component regulatory system</keyword>
<evidence type="ECO:0000256" key="4">
    <source>
        <dbReference type="ARBA" id="ARBA00022679"/>
    </source>
</evidence>
<dbReference type="PANTHER" id="PTHR45453">
    <property type="entry name" value="PHOSPHATE REGULON SENSOR PROTEIN PHOR"/>
    <property type="match status" value="1"/>
</dbReference>
<keyword evidence="10" id="KW-0067">ATP-binding</keyword>
<comment type="catalytic activity">
    <reaction evidence="1">
        <text>ATP + protein L-histidine = ADP + protein N-phospho-L-histidine.</text>
        <dbReference type="EC" id="2.7.13.3"/>
    </reaction>
</comment>
<dbReference type="InterPro" id="IPR050351">
    <property type="entry name" value="BphY/WalK/GraS-like"/>
</dbReference>
<dbReference type="Pfam" id="PF00512">
    <property type="entry name" value="HisKA"/>
    <property type="match status" value="1"/>
</dbReference>
<evidence type="ECO:0000259" key="9">
    <source>
        <dbReference type="PROSITE" id="PS50112"/>
    </source>
</evidence>
<dbReference type="SUPFAM" id="SSF55874">
    <property type="entry name" value="ATPase domain of HSP90 chaperone/DNA topoisomerase II/histidine kinase"/>
    <property type="match status" value="1"/>
</dbReference>
<keyword evidence="3" id="KW-0597">Phosphoprotein</keyword>
<evidence type="ECO:0000259" key="8">
    <source>
        <dbReference type="PROSITE" id="PS50109"/>
    </source>
</evidence>
<dbReference type="CDD" id="cd00082">
    <property type="entry name" value="HisKA"/>
    <property type="match status" value="1"/>
</dbReference>
<evidence type="ECO:0000256" key="5">
    <source>
        <dbReference type="ARBA" id="ARBA00022777"/>
    </source>
</evidence>
<evidence type="ECO:0000313" key="11">
    <source>
        <dbReference type="Proteomes" id="UP001222275"/>
    </source>
</evidence>
<keyword evidence="4" id="KW-0808">Transferase</keyword>
<feature type="domain" description="PAS" evidence="9">
    <location>
        <begin position="55"/>
        <end position="91"/>
    </location>
</feature>
<evidence type="ECO:0000256" key="6">
    <source>
        <dbReference type="ARBA" id="ARBA00023012"/>
    </source>
</evidence>
<dbReference type="InterPro" id="IPR004358">
    <property type="entry name" value="Sig_transdc_His_kin-like_C"/>
</dbReference>
<dbReference type="PROSITE" id="PS50109">
    <property type="entry name" value="HIS_KIN"/>
    <property type="match status" value="1"/>
</dbReference>
<accession>A0ABY8CFA1</accession>
<sequence>MINIEEQARLKELEDAFNLFNQTSMQLTTSYDALQAQTAHLQKQLAESDQEKNQVADKLSRLLNLLPAGVIGLDKKNQIVEMNPSAQEILGADAVGRDWDVVIMNVFLSTNDAGELIRHDGSVYQLSETPADNDLNRTLLIQDVTSARHLQEHVNRHQRLQSMGEMAASLAHQIRTPLSSALLYVSQMNSKHLDEDKRERFVGKALNSLNHLEALVKDMLQYAKGGKGSEKEIVIDTLMASLEQGVEAQIHQSQSTIRFNAFIPGLVITGDKDALLTALQNLVGNAIDVVGRTAEIEVTVNKISDDKVDLVISDKGPGIESEHLEKIFEPFYTSRAKGTGLGLAVVRAIAEAHNGEIWVKSIVGYGTQFGLRLPLTSRKEIA</sequence>
<reference evidence="10 11" key="1">
    <citation type="submission" date="2022-06" db="EMBL/GenBank/DDBJ databases">
        <title>Thiomicrohabdus sp. nov, an obligately chemolithoautotrophic, sulfur-oxidizing bacterium isolated from beach of Guanyin Mountain. Amoy.</title>
        <authorList>
            <person name="Zhu H."/>
        </authorList>
    </citation>
    <scope>NUCLEOTIDE SEQUENCE [LARGE SCALE GENOMIC DNA]</scope>
    <source>
        <strain evidence="10 11">XGS-01</strain>
    </source>
</reference>
<dbReference type="EMBL" id="CP102381">
    <property type="protein sequence ID" value="WEJ63375.1"/>
    <property type="molecule type" value="Genomic_DNA"/>
</dbReference>
<evidence type="ECO:0000256" key="3">
    <source>
        <dbReference type="ARBA" id="ARBA00022553"/>
    </source>
</evidence>
<dbReference type="InterPro" id="IPR000014">
    <property type="entry name" value="PAS"/>
</dbReference>
<dbReference type="Gene3D" id="1.10.287.130">
    <property type="match status" value="1"/>
</dbReference>
<gene>
    <name evidence="10" type="ORF">NR989_03725</name>
</gene>
<evidence type="ECO:0000256" key="1">
    <source>
        <dbReference type="ARBA" id="ARBA00000085"/>
    </source>
</evidence>
<dbReference type="Gene3D" id="3.30.450.20">
    <property type="entry name" value="PAS domain"/>
    <property type="match status" value="1"/>
</dbReference>
<dbReference type="SUPFAM" id="SSF47384">
    <property type="entry name" value="Homodimeric domain of signal transducing histidine kinase"/>
    <property type="match status" value="1"/>
</dbReference>
<keyword evidence="10" id="KW-0547">Nucleotide-binding</keyword>
<dbReference type="SMART" id="SM00387">
    <property type="entry name" value="HATPase_c"/>
    <property type="match status" value="1"/>
</dbReference>
<dbReference type="PRINTS" id="PR00344">
    <property type="entry name" value="BCTRLSENSOR"/>
</dbReference>
<dbReference type="Proteomes" id="UP001222275">
    <property type="component" value="Chromosome"/>
</dbReference>
<dbReference type="Pfam" id="PF02518">
    <property type="entry name" value="HATPase_c"/>
    <property type="match status" value="1"/>
</dbReference>
<name>A0ABY8CFA1_9GAMM</name>
<dbReference type="InterPro" id="IPR003661">
    <property type="entry name" value="HisK_dim/P_dom"/>
</dbReference>
<dbReference type="EC" id="2.7.13.3" evidence="2"/>
<evidence type="ECO:0000256" key="7">
    <source>
        <dbReference type="ARBA" id="ARBA00023136"/>
    </source>
</evidence>
<evidence type="ECO:0000313" key="10">
    <source>
        <dbReference type="EMBL" id="WEJ63375.1"/>
    </source>
</evidence>